<reference evidence="2" key="1">
    <citation type="submission" date="2013-09" db="EMBL/GenBank/DDBJ databases">
        <title>Corchorus olitorius genome sequencing.</title>
        <authorList>
            <person name="Alam M."/>
            <person name="Haque M.S."/>
            <person name="Islam M.S."/>
            <person name="Emdad E.M."/>
            <person name="Islam M.M."/>
            <person name="Ahmed B."/>
            <person name="Halim A."/>
            <person name="Hossen Q.M.M."/>
            <person name="Hossain M.Z."/>
            <person name="Ahmed R."/>
            <person name="Khan M.M."/>
            <person name="Islam R."/>
            <person name="Rashid M.M."/>
            <person name="Khan S.A."/>
            <person name="Rahman M.S."/>
            <person name="Alam M."/>
            <person name="Yahiya A.S."/>
            <person name="Khan M.S."/>
            <person name="Azam M.S."/>
            <person name="Haque T."/>
            <person name="Lashkar M.Z.H."/>
            <person name="Akhand A.I."/>
            <person name="Morshed G."/>
            <person name="Roy S."/>
            <person name="Uddin K.S."/>
            <person name="Rabeya T."/>
            <person name="Hossain A.S."/>
            <person name="Chowdhury A."/>
            <person name="Snigdha A.R."/>
            <person name="Mortoza M.S."/>
            <person name="Matin S.A."/>
            <person name="Hoque S.M.E."/>
            <person name="Islam M.K."/>
            <person name="Roy D.K."/>
            <person name="Haider R."/>
            <person name="Moosa M.M."/>
            <person name="Elias S.M."/>
            <person name="Hasan A.M."/>
            <person name="Jahan S."/>
            <person name="Shafiuddin M."/>
            <person name="Mahmood N."/>
            <person name="Shommy N.S."/>
        </authorList>
    </citation>
    <scope>NUCLEOTIDE SEQUENCE [LARGE SCALE GENOMIC DNA]</scope>
    <source>
        <strain evidence="2">cv. O-4</strain>
    </source>
</reference>
<gene>
    <name evidence="1" type="ORF">COLO4_28049</name>
</gene>
<sequence>MGLNQGRKARVIAKIKGFTDLEPETADEASRRWISVHKPNGDDSETVTVSFGDQSARVRKRNRVLKGMKFLCGRMLPKAKFNYKDFLRL</sequence>
<accession>A0A1R3HN93</accession>
<proteinExistence type="predicted"/>
<dbReference type="STRING" id="93759.A0A1R3HN93"/>
<protein>
    <submittedName>
        <fullName evidence="1">Kinesin-like protein KIF22-like protein</fullName>
    </submittedName>
</protein>
<evidence type="ECO:0000313" key="2">
    <source>
        <dbReference type="Proteomes" id="UP000187203"/>
    </source>
</evidence>
<organism evidence="1 2">
    <name type="scientific">Corchorus olitorius</name>
    <dbReference type="NCBI Taxonomy" id="93759"/>
    <lineage>
        <taxon>Eukaryota</taxon>
        <taxon>Viridiplantae</taxon>
        <taxon>Streptophyta</taxon>
        <taxon>Embryophyta</taxon>
        <taxon>Tracheophyta</taxon>
        <taxon>Spermatophyta</taxon>
        <taxon>Magnoliopsida</taxon>
        <taxon>eudicotyledons</taxon>
        <taxon>Gunneridae</taxon>
        <taxon>Pentapetalae</taxon>
        <taxon>rosids</taxon>
        <taxon>malvids</taxon>
        <taxon>Malvales</taxon>
        <taxon>Malvaceae</taxon>
        <taxon>Grewioideae</taxon>
        <taxon>Apeibeae</taxon>
        <taxon>Corchorus</taxon>
    </lineage>
</organism>
<name>A0A1R3HN93_9ROSI</name>
<dbReference type="EMBL" id="AWUE01019740">
    <property type="protein sequence ID" value="OMO71773.1"/>
    <property type="molecule type" value="Genomic_DNA"/>
</dbReference>
<keyword evidence="2" id="KW-1185">Reference proteome</keyword>
<comment type="caution">
    <text evidence="1">The sequence shown here is derived from an EMBL/GenBank/DDBJ whole genome shotgun (WGS) entry which is preliminary data.</text>
</comment>
<dbReference type="AlphaFoldDB" id="A0A1R3HN93"/>
<evidence type="ECO:0000313" key="1">
    <source>
        <dbReference type="EMBL" id="OMO71773.1"/>
    </source>
</evidence>
<dbReference type="Proteomes" id="UP000187203">
    <property type="component" value="Unassembled WGS sequence"/>
</dbReference>